<gene>
    <name evidence="2" type="ORF">FJT64_013176</name>
</gene>
<proteinExistence type="predicted"/>
<feature type="region of interest" description="Disordered" evidence="1">
    <location>
        <begin position="176"/>
        <end position="200"/>
    </location>
</feature>
<comment type="caution">
    <text evidence="2">The sequence shown here is derived from an EMBL/GenBank/DDBJ whole genome shotgun (WGS) entry which is preliminary data.</text>
</comment>
<keyword evidence="3" id="KW-1185">Reference proteome</keyword>
<evidence type="ECO:0000313" key="3">
    <source>
        <dbReference type="Proteomes" id="UP000440578"/>
    </source>
</evidence>
<evidence type="ECO:0000256" key="1">
    <source>
        <dbReference type="SAM" id="MobiDB-lite"/>
    </source>
</evidence>
<organism evidence="2 3">
    <name type="scientific">Amphibalanus amphitrite</name>
    <name type="common">Striped barnacle</name>
    <name type="synonym">Balanus amphitrite</name>
    <dbReference type="NCBI Taxonomy" id="1232801"/>
    <lineage>
        <taxon>Eukaryota</taxon>
        <taxon>Metazoa</taxon>
        <taxon>Ecdysozoa</taxon>
        <taxon>Arthropoda</taxon>
        <taxon>Crustacea</taxon>
        <taxon>Multicrustacea</taxon>
        <taxon>Cirripedia</taxon>
        <taxon>Thoracica</taxon>
        <taxon>Thoracicalcarea</taxon>
        <taxon>Balanomorpha</taxon>
        <taxon>Balanoidea</taxon>
        <taxon>Balanidae</taxon>
        <taxon>Amphibalaninae</taxon>
        <taxon>Amphibalanus</taxon>
    </lineage>
</organism>
<dbReference type="AlphaFoldDB" id="A0A6A4VG68"/>
<dbReference type="EMBL" id="VIIS01002112">
    <property type="protein sequence ID" value="KAF0288461.1"/>
    <property type="molecule type" value="Genomic_DNA"/>
</dbReference>
<reference evidence="2 3" key="1">
    <citation type="submission" date="2019-07" db="EMBL/GenBank/DDBJ databases">
        <title>Draft genome assembly of a fouling barnacle, Amphibalanus amphitrite (Darwin, 1854): The first reference genome for Thecostraca.</title>
        <authorList>
            <person name="Kim W."/>
        </authorList>
    </citation>
    <scope>NUCLEOTIDE SEQUENCE [LARGE SCALE GENOMIC DNA]</scope>
    <source>
        <strain evidence="2">SNU_AA5</strain>
        <tissue evidence="2">Soma without cirri and trophi</tissue>
    </source>
</reference>
<protein>
    <submittedName>
        <fullName evidence="2">Uncharacterized protein</fullName>
    </submittedName>
</protein>
<sequence length="200" mass="21089">MVAAAKAMVGVAADTISHLATELGSRITLLVTDGPEVTEPRWPVWDEDDDLSVSLQGVAADTISPLADLGRTVTRLEIYDCTDHTAGSLEPLTRCTGLERLSVSAADLPRLRGQLPEGLRCLNVRGFDTTVSAASRPGSSSVRLQSADTALSDRAGCDEAEVACTVREWSVGISPGGGCRHHQSPGHGAGVTDYPTSHRW</sequence>
<dbReference type="Proteomes" id="UP000440578">
    <property type="component" value="Unassembled WGS sequence"/>
</dbReference>
<evidence type="ECO:0000313" key="2">
    <source>
        <dbReference type="EMBL" id="KAF0288461.1"/>
    </source>
</evidence>
<accession>A0A6A4VG68</accession>
<name>A0A6A4VG68_AMPAM</name>